<reference evidence="11" key="1">
    <citation type="submission" date="2020-08" db="EMBL/GenBank/DDBJ databases">
        <title>Sequencing the genomes of 1000 actinobacteria strains.</title>
        <authorList>
            <person name="Klenk H.-P."/>
        </authorList>
    </citation>
    <scope>NUCLEOTIDE SEQUENCE</scope>
    <source>
        <strain evidence="11">DSM 10695</strain>
    </source>
</reference>
<evidence type="ECO:0000313" key="11">
    <source>
        <dbReference type="EMBL" id="MBB6334351.1"/>
    </source>
</evidence>
<keyword evidence="6" id="KW-0547">Nucleotide-binding</keyword>
<accession>A0A923E690</accession>
<dbReference type="GO" id="GO:0003955">
    <property type="term" value="F:NAD(P)H dehydrogenase (quinone) activity"/>
    <property type="evidence" value="ECO:0007669"/>
    <property type="project" value="TreeGrafter"/>
</dbReference>
<dbReference type="PIRSF" id="PIRSF000350">
    <property type="entry name" value="Mercury_reductase_MerA"/>
    <property type="match status" value="1"/>
</dbReference>
<evidence type="ECO:0000256" key="1">
    <source>
        <dbReference type="ARBA" id="ARBA00007532"/>
    </source>
</evidence>
<feature type="region of interest" description="Disordered" evidence="8">
    <location>
        <begin position="1"/>
        <end position="25"/>
    </location>
</feature>
<dbReference type="Proteomes" id="UP000617426">
    <property type="component" value="Unassembled WGS sequence"/>
</dbReference>
<organism evidence="11 12">
    <name type="scientific">Schaalia hyovaginalis</name>
    <dbReference type="NCBI Taxonomy" id="29316"/>
    <lineage>
        <taxon>Bacteria</taxon>
        <taxon>Bacillati</taxon>
        <taxon>Actinomycetota</taxon>
        <taxon>Actinomycetes</taxon>
        <taxon>Actinomycetales</taxon>
        <taxon>Actinomycetaceae</taxon>
        <taxon>Schaalia</taxon>
    </lineage>
</organism>
<dbReference type="PRINTS" id="PR00411">
    <property type="entry name" value="PNDRDTASEI"/>
</dbReference>
<feature type="active site" description="Proton acceptor" evidence="5">
    <location>
        <position position="474"/>
    </location>
</feature>
<proteinExistence type="inferred from homology"/>
<dbReference type="InterPro" id="IPR001100">
    <property type="entry name" value="Pyr_nuc-diS_OxRdtase"/>
</dbReference>
<evidence type="ECO:0000256" key="7">
    <source>
        <dbReference type="PIRSR" id="PIRSR000350-4"/>
    </source>
</evidence>
<evidence type="ECO:0000256" key="4">
    <source>
        <dbReference type="ARBA" id="ARBA00023002"/>
    </source>
</evidence>
<evidence type="ECO:0000259" key="9">
    <source>
        <dbReference type="Pfam" id="PF02852"/>
    </source>
</evidence>
<keyword evidence="6" id="KW-0520">NAD</keyword>
<dbReference type="InterPro" id="IPR023753">
    <property type="entry name" value="FAD/NAD-binding_dom"/>
</dbReference>
<protein>
    <submittedName>
        <fullName evidence="11">Pyruvate/2-oxoglutarate dehydrogenase complex dihydrolipoamide dehydrogenase (E3) component</fullName>
    </submittedName>
</protein>
<dbReference type="PRINTS" id="PR00368">
    <property type="entry name" value="FADPNR"/>
</dbReference>
<keyword evidence="3 6" id="KW-0274">FAD</keyword>
<dbReference type="Gene3D" id="3.50.50.60">
    <property type="entry name" value="FAD/NAD(P)-binding domain"/>
    <property type="match status" value="2"/>
</dbReference>
<dbReference type="Gene3D" id="3.30.390.30">
    <property type="match status" value="1"/>
</dbReference>
<feature type="disulfide bond" description="Redox-active" evidence="7">
    <location>
        <begin position="70"/>
        <end position="75"/>
    </location>
</feature>
<feature type="binding site" evidence="6">
    <location>
        <position position="296"/>
    </location>
    <ligand>
        <name>NAD(+)</name>
        <dbReference type="ChEBI" id="CHEBI:57540"/>
    </ligand>
</feature>
<feature type="binding site" evidence="6">
    <location>
        <begin position="343"/>
        <end position="346"/>
    </location>
    <ligand>
        <name>FAD</name>
        <dbReference type="ChEBI" id="CHEBI:57692"/>
    </ligand>
</feature>
<comment type="caution">
    <text evidence="11">The sequence shown here is derived from an EMBL/GenBank/DDBJ whole genome shotgun (WGS) entry which is preliminary data.</text>
</comment>
<comment type="cofactor">
    <cofactor evidence="6">
        <name>FAD</name>
        <dbReference type="ChEBI" id="CHEBI:57692"/>
    </cofactor>
    <text evidence="6">Binds 1 FAD per subunit.</text>
</comment>
<dbReference type="Pfam" id="PF07992">
    <property type="entry name" value="Pyr_redox_2"/>
    <property type="match status" value="1"/>
</dbReference>
<dbReference type="EMBL" id="JACHMK010000001">
    <property type="protein sequence ID" value="MBB6334351.1"/>
    <property type="molecule type" value="Genomic_DNA"/>
</dbReference>
<keyword evidence="4" id="KW-0560">Oxidoreductase</keyword>
<dbReference type="AlphaFoldDB" id="A0A923E690"/>
<keyword evidence="12" id="KW-1185">Reference proteome</keyword>
<evidence type="ECO:0000313" key="12">
    <source>
        <dbReference type="Proteomes" id="UP000617426"/>
    </source>
</evidence>
<dbReference type="InterPro" id="IPR004099">
    <property type="entry name" value="Pyr_nucl-diS_OxRdtase_dimer"/>
</dbReference>
<dbReference type="RefSeq" id="WP_184452266.1">
    <property type="nucleotide sequence ID" value="NZ_JACHMK010000001.1"/>
</dbReference>
<dbReference type="InterPro" id="IPR036188">
    <property type="entry name" value="FAD/NAD-bd_sf"/>
</dbReference>
<keyword evidence="11" id="KW-0670">Pyruvate</keyword>
<comment type="similarity">
    <text evidence="1">Belongs to the class-I pyridine nucleotide-disulfide oxidoreductase family.</text>
</comment>
<dbReference type="SUPFAM" id="SSF55424">
    <property type="entry name" value="FAD/NAD-linked reductases, dimerisation (C-terminal) domain"/>
    <property type="match status" value="1"/>
</dbReference>
<dbReference type="PANTHER" id="PTHR43014">
    <property type="entry name" value="MERCURIC REDUCTASE"/>
    <property type="match status" value="1"/>
</dbReference>
<evidence type="ECO:0000256" key="8">
    <source>
        <dbReference type="SAM" id="MobiDB-lite"/>
    </source>
</evidence>
<evidence type="ECO:0000256" key="2">
    <source>
        <dbReference type="ARBA" id="ARBA00022630"/>
    </source>
</evidence>
<dbReference type="Pfam" id="PF02852">
    <property type="entry name" value="Pyr_redox_dim"/>
    <property type="match status" value="1"/>
</dbReference>
<evidence type="ECO:0000259" key="10">
    <source>
        <dbReference type="Pfam" id="PF07992"/>
    </source>
</evidence>
<sequence length="489" mass="50539">MNDQPALAAAPAPPASAAHAPGAPPAPAALEEVDLLVVGGGKAGKSLAMDRAKKGMRVAMVERRYIGGTCINVACIPTKALVASARRLEAARSDARFGVTGTGAAAVDLEALRAHKEGIVSAMVAAHETMFAAPGLDFLKGEARFIGERSVEVALDEGGTRCIRGERALVNLGSRPARPEIPGLWEAGAMTSEEILRLEALPSSLAIIGASYIGVEFASMMAAFGVEVVLIASGAHVLPREDADIAAETEAGLAELGVEIRRGARVVAAAKEEGRIRLALDDGGSLAAEAVLVAAGRVPNTEGIGLEEAGIRLNASGFIAVDDSLRTSAPGVWAAGDAAGTPMFTHASWSDFRIIRAQFDGAEPASPFASTTGRLLPSVVFTSPELARIGMSEGEARASGREVLVASLPVQAVPRAKTMRASRGLWKAVVDASTHEILGAAIQGPEAGEVIAAVQVAMRAGMRYEELRFLPIAHPTMAEGLQLLLDQLP</sequence>
<evidence type="ECO:0000256" key="6">
    <source>
        <dbReference type="PIRSR" id="PIRSR000350-3"/>
    </source>
</evidence>
<dbReference type="SUPFAM" id="SSF51905">
    <property type="entry name" value="FAD/NAD(P)-binding domain"/>
    <property type="match status" value="1"/>
</dbReference>
<feature type="domain" description="Pyridine nucleotide-disulphide oxidoreductase dimerisation" evidence="9">
    <location>
        <begin position="377"/>
        <end position="482"/>
    </location>
</feature>
<dbReference type="PANTHER" id="PTHR43014:SF2">
    <property type="entry name" value="MERCURIC REDUCTASE"/>
    <property type="match status" value="1"/>
</dbReference>
<feature type="binding site" evidence="6">
    <location>
        <position position="79"/>
    </location>
    <ligand>
        <name>FAD</name>
        <dbReference type="ChEBI" id="CHEBI:57692"/>
    </ligand>
</feature>
<dbReference type="FunFam" id="3.30.390.30:FF:000001">
    <property type="entry name" value="Dihydrolipoyl dehydrogenase"/>
    <property type="match status" value="1"/>
</dbReference>
<feature type="binding site" evidence="6">
    <location>
        <begin position="209"/>
        <end position="216"/>
    </location>
    <ligand>
        <name>NAD(+)</name>
        <dbReference type="ChEBI" id="CHEBI:57540"/>
    </ligand>
</feature>
<evidence type="ECO:0000256" key="5">
    <source>
        <dbReference type="PIRSR" id="PIRSR000350-2"/>
    </source>
</evidence>
<feature type="compositionally biased region" description="Low complexity" evidence="8">
    <location>
        <begin position="1"/>
        <end position="21"/>
    </location>
</feature>
<name>A0A923E690_9ACTO</name>
<keyword evidence="2" id="KW-0285">Flavoprotein</keyword>
<feature type="domain" description="FAD/NAD(P)-binding" evidence="10">
    <location>
        <begin position="34"/>
        <end position="349"/>
    </location>
</feature>
<gene>
    <name evidence="11" type="ORF">HD592_000916</name>
</gene>
<dbReference type="InterPro" id="IPR016156">
    <property type="entry name" value="FAD/NAD-linked_Rdtase_dimer_sf"/>
</dbReference>
<feature type="binding site" evidence="6">
    <location>
        <position position="337"/>
    </location>
    <ligand>
        <name>FAD</name>
        <dbReference type="ChEBI" id="CHEBI:57692"/>
    </ligand>
</feature>
<evidence type="ECO:0000256" key="3">
    <source>
        <dbReference type="ARBA" id="ARBA00022827"/>
    </source>
</evidence>
<dbReference type="GO" id="GO:0050660">
    <property type="term" value="F:flavin adenine dinucleotide binding"/>
    <property type="evidence" value="ECO:0007669"/>
    <property type="project" value="TreeGrafter"/>
</dbReference>